<evidence type="ECO:0000256" key="1">
    <source>
        <dbReference type="SAM" id="Coils"/>
    </source>
</evidence>
<evidence type="ECO:0000256" key="2">
    <source>
        <dbReference type="SAM" id="MobiDB-lite"/>
    </source>
</evidence>
<comment type="caution">
    <text evidence="4">The sequence shown here is derived from an EMBL/GenBank/DDBJ whole genome shotgun (WGS) entry which is preliminary data.</text>
</comment>
<protein>
    <submittedName>
        <fullName evidence="4">Stage III sporulation protein AF</fullName>
    </submittedName>
</protein>
<dbReference type="NCBIfam" id="TIGR02896">
    <property type="entry name" value="spore_III_AF"/>
    <property type="match status" value="1"/>
</dbReference>
<organism evidence="4 5">
    <name type="scientific">Caldalkalibacillus uzonensis</name>
    <dbReference type="NCBI Taxonomy" id="353224"/>
    <lineage>
        <taxon>Bacteria</taxon>
        <taxon>Bacillati</taxon>
        <taxon>Bacillota</taxon>
        <taxon>Bacilli</taxon>
        <taxon>Bacillales</taxon>
        <taxon>Bacillaceae</taxon>
        <taxon>Caldalkalibacillus</taxon>
    </lineage>
</organism>
<name>A0ABU0CMU2_9BACI</name>
<feature type="coiled-coil region" evidence="1">
    <location>
        <begin position="76"/>
        <end position="103"/>
    </location>
</feature>
<sequence>MSDVIAYLGEWIKHIVLIILIATFLDLLLPNSQMRRYIKLVVGLLIIMTILSPVLELLTYDPEHMLREVEQMFEQQPGYELDIEREREKIEQVQQEAVLQEVERLWAKEIIRDLEDQFSLSVHHLDLALGMEDGEVNVSQLVVAVTTSEGETAEGERGDMTDSPDKTTVQPVEPVVVEVGGEAAPSGPGERSAVEGAIEEKVLTYFDWKWNISEDKIDFSWFGR</sequence>
<evidence type="ECO:0000313" key="4">
    <source>
        <dbReference type="EMBL" id="MDQ0337734.1"/>
    </source>
</evidence>
<keyword evidence="3" id="KW-1133">Transmembrane helix</keyword>
<evidence type="ECO:0000313" key="5">
    <source>
        <dbReference type="Proteomes" id="UP001232445"/>
    </source>
</evidence>
<keyword evidence="1" id="KW-0175">Coiled coil</keyword>
<keyword evidence="3" id="KW-0812">Transmembrane</keyword>
<proteinExistence type="predicted"/>
<keyword evidence="3" id="KW-0472">Membrane</keyword>
<reference evidence="4 5" key="1">
    <citation type="submission" date="2023-07" db="EMBL/GenBank/DDBJ databases">
        <title>Genomic Encyclopedia of Type Strains, Phase IV (KMG-IV): sequencing the most valuable type-strain genomes for metagenomic binning, comparative biology and taxonomic classification.</title>
        <authorList>
            <person name="Goeker M."/>
        </authorList>
    </citation>
    <scope>NUCLEOTIDE SEQUENCE [LARGE SCALE GENOMIC DNA]</scope>
    <source>
        <strain evidence="4 5">DSM 17740</strain>
    </source>
</reference>
<feature type="transmembrane region" description="Helical" evidence="3">
    <location>
        <begin position="12"/>
        <end position="29"/>
    </location>
</feature>
<feature type="transmembrane region" description="Helical" evidence="3">
    <location>
        <begin position="41"/>
        <end position="60"/>
    </location>
</feature>
<dbReference type="Pfam" id="PF09581">
    <property type="entry name" value="Spore_III_AF"/>
    <property type="match status" value="1"/>
</dbReference>
<feature type="compositionally biased region" description="Basic and acidic residues" evidence="2">
    <location>
        <begin position="154"/>
        <end position="165"/>
    </location>
</feature>
<accession>A0ABU0CMU2</accession>
<gene>
    <name evidence="4" type="ORF">J2S00_000504</name>
</gene>
<evidence type="ECO:0000256" key="3">
    <source>
        <dbReference type="SAM" id="Phobius"/>
    </source>
</evidence>
<dbReference type="InterPro" id="IPR014245">
    <property type="entry name" value="Spore_III_AF"/>
</dbReference>
<dbReference type="RefSeq" id="WP_307335057.1">
    <property type="nucleotide sequence ID" value="NZ_JAUSUQ010000001.1"/>
</dbReference>
<dbReference type="EMBL" id="JAUSUQ010000001">
    <property type="protein sequence ID" value="MDQ0337734.1"/>
    <property type="molecule type" value="Genomic_DNA"/>
</dbReference>
<keyword evidence="5" id="KW-1185">Reference proteome</keyword>
<dbReference type="Proteomes" id="UP001232445">
    <property type="component" value="Unassembled WGS sequence"/>
</dbReference>
<feature type="region of interest" description="Disordered" evidence="2">
    <location>
        <begin position="147"/>
        <end position="168"/>
    </location>
</feature>